<dbReference type="PANTHER" id="PTHR35802">
    <property type="entry name" value="PROTEASE SYNTHASE AND SPORULATION PROTEIN PAI 2"/>
    <property type="match status" value="1"/>
</dbReference>
<dbReference type="SUPFAM" id="SSF50475">
    <property type="entry name" value="FMN-binding split barrel"/>
    <property type="match status" value="1"/>
</dbReference>
<sequence length="246" mass="26720">MIHTTDYVLTDEARVRDLVRRHGWATLVSVTDDGPVASHVPVLLAEDVALPSGAAEPPAPPAPAAAPRPARDAHGLPDRFTVPATPLTVLSHLGRPDELLHQAASGREHLLVVEGPYGYVSPGWYGYAPAVPTWNYVTVHLYGTLELLDPEDSYAVMGATVDRYEAPMPEPVRMPDVEGYARRIAPGAVGFRLSVTRWQGKAKLSQDKPRAVAERVVAHLGTDPHYAEPALAAEMRAELDRRPGWT</sequence>
<protein>
    <submittedName>
        <fullName evidence="2">FMN-binding negative transcriptional regulator</fullName>
    </submittedName>
</protein>
<accession>A0A7Z8JZN0</accession>
<comment type="caution">
    <text evidence="2">The sequence shown here is derived from an EMBL/GenBank/DDBJ whole genome shotgun (WGS) entry which is preliminary data.</text>
</comment>
<dbReference type="InterPro" id="IPR012349">
    <property type="entry name" value="Split_barrel_FMN-bd"/>
</dbReference>
<dbReference type="EMBL" id="SZYE01000044">
    <property type="protein sequence ID" value="TKR24106.1"/>
    <property type="molecule type" value="Genomic_DNA"/>
</dbReference>
<evidence type="ECO:0000256" key="1">
    <source>
        <dbReference type="SAM" id="MobiDB-lite"/>
    </source>
</evidence>
<dbReference type="RefSeq" id="WP_154729131.1">
    <property type="nucleotide sequence ID" value="NZ_SZYE01000044.1"/>
</dbReference>
<dbReference type="Gene3D" id="2.30.110.10">
    <property type="entry name" value="Electron Transport, Fmn-binding Protein, Chain A"/>
    <property type="match status" value="1"/>
</dbReference>
<dbReference type="PANTHER" id="PTHR35802:SF1">
    <property type="entry name" value="PROTEASE SYNTHASE AND SPORULATION PROTEIN PAI 2"/>
    <property type="match status" value="1"/>
</dbReference>
<dbReference type="Proteomes" id="UP000308121">
    <property type="component" value="Unassembled WGS sequence"/>
</dbReference>
<dbReference type="Pfam" id="PF04299">
    <property type="entry name" value="FMN_bind_2"/>
    <property type="match status" value="1"/>
</dbReference>
<feature type="region of interest" description="Disordered" evidence="1">
    <location>
        <begin position="52"/>
        <end position="74"/>
    </location>
</feature>
<organism evidence="2 3">
    <name type="scientific">Cellulomonas hominis</name>
    <dbReference type="NCBI Taxonomy" id="156981"/>
    <lineage>
        <taxon>Bacteria</taxon>
        <taxon>Bacillati</taxon>
        <taxon>Actinomycetota</taxon>
        <taxon>Actinomycetes</taxon>
        <taxon>Micrococcales</taxon>
        <taxon>Cellulomonadaceae</taxon>
        <taxon>Cellulomonas</taxon>
    </lineage>
</organism>
<name>A0A7Z8JZN0_9CELL</name>
<reference evidence="2 3" key="1">
    <citation type="submission" date="2019-05" db="EMBL/GenBank/DDBJ databases">
        <title>Genome sequence of Cellulomonas hominis strain CS1.</title>
        <authorList>
            <person name="Belmont J."/>
            <person name="Maclea K.S."/>
        </authorList>
    </citation>
    <scope>NUCLEOTIDE SEQUENCE [LARGE SCALE GENOMIC DNA]</scope>
    <source>
        <strain evidence="2 3">CS1</strain>
    </source>
</reference>
<dbReference type="AlphaFoldDB" id="A0A7Z8JZN0"/>
<dbReference type="InterPro" id="IPR007396">
    <property type="entry name" value="TR_PAI2-type"/>
</dbReference>
<dbReference type="PIRSF" id="PIRSF010372">
    <property type="entry name" value="PaiB"/>
    <property type="match status" value="1"/>
</dbReference>
<gene>
    <name evidence="2" type="ORF">FA014_07810</name>
</gene>
<evidence type="ECO:0000313" key="3">
    <source>
        <dbReference type="Proteomes" id="UP000308121"/>
    </source>
</evidence>
<dbReference type="OrthoDB" id="9794948at2"/>
<proteinExistence type="predicted"/>
<evidence type="ECO:0000313" key="2">
    <source>
        <dbReference type="EMBL" id="TKR24106.1"/>
    </source>
</evidence>
<feature type="compositionally biased region" description="Pro residues" evidence="1">
    <location>
        <begin position="57"/>
        <end position="66"/>
    </location>
</feature>